<comment type="subcellular location">
    <subcellularLocation>
        <location evidence="1">Cell membrane</location>
        <topology evidence="1">Multi-pass membrane protein</topology>
    </subcellularLocation>
</comment>
<evidence type="ECO:0000256" key="4">
    <source>
        <dbReference type="ARBA" id="ARBA00022989"/>
    </source>
</evidence>
<proteinExistence type="predicted"/>
<dbReference type="Proteomes" id="UP000664731">
    <property type="component" value="Unassembled WGS sequence"/>
</dbReference>
<feature type="transmembrane region" description="Helical" evidence="6">
    <location>
        <begin position="64"/>
        <end position="87"/>
    </location>
</feature>
<keyword evidence="3 6" id="KW-0812">Transmembrane</keyword>
<dbReference type="AlphaFoldDB" id="A0A939KDB3"/>
<evidence type="ECO:0000256" key="2">
    <source>
        <dbReference type="ARBA" id="ARBA00022475"/>
    </source>
</evidence>
<evidence type="ECO:0000256" key="3">
    <source>
        <dbReference type="ARBA" id="ARBA00022692"/>
    </source>
</evidence>
<dbReference type="GO" id="GO:0005886">
    <property type="term" value="C:plasma membrane"/>
    <property type="evidence" value="ECO:0007669"/>
    <property type="project" value="UniProtKB-SubCell"/>
</dbReference>
<evidence type="ECO:0000256" key="5">
    <source>
        <dbReference type="ARBA" id="ARBA00023136"/>
    </source>
</evidence>
<feature type="transmembrane region" description="Helical" evidence="6">
    <location>
        <begin position="7"/>
        <end position="24"/>
    </location>
</feature>
<evidence type="ECO:0000256" key="6">
    <source>
        <dbReference type="SAM" id="Phobius"/>
    </source>
</evidence>
<gene>
    <name evidence="7" type="ORF">J1777_04925</name>
</gene>
<keyword evidence="5 6" id="KW-0472">Membrane</keyword>
<keyword evidence="4 6" id="KW-1133">Transmembrane helix</keyword>
<keyword evidence="2" id="KW-1003">Cell membrane</keyword>
<evidence type="ECO:0000313" key="8">
    <source>
        <dbReference type="Proteomes" id="UP000664731"/>
    </source>
</evidence>
<organism evidence="7 8">
    <name type="scientific">Comamonas denitrificans</name>
    <dbReference type="NCBI Taxonomy" id="117506"/>
    <lineage>
        <taxon>Bacteria</taxon>
        <taxon>Pseudomonadati</taxon>
        <taxon>Pseudomonadota</taxon>
        <taxon>Betaproteobacteria</taxon>
        <taxon>Burkholderiales</taxon>
        <taxon>Comamonadaceae</taxon>
        <taxon>Comamonas</taxon>
    </lineage>
</organism>
<reference evidence="7" key="1">
    <citation type="submission" date="2021-03" db="EMBL/GenBank/DDBJ databases">
        <title>Comamonas denitrificans.</title>
        <authorList>
            <person name="Finster K."/>
        </authorList>
    </citation>
    <scope>NUCLEOTIDE SEQUENCE</scope>
    <source>
        <strain evidence="7">MM2021_4</strain>
    </source>
</reference>
<comment type="caution">
    <text evidence="7">The sequence shown here is derived from an EMBL/GenBank/DDBJ whole genome shotgun (WGS) entry which is preliminary data.</text>
</comment>
<keyword evidence="8" id="KW-1185">Reference proteome</keyword>
<dbReference type="RefSeq" id="WP_207574728.1">
    <property type="nucleotide sequence ID" value="NZ_JAFNME010000007.1"/>
</dbReference>
<name>A0A939KDB3_9BURK</name>
<accession>A0A939KDB3</accession>
<protein>
    <submittedName>
        <fullName evidence="7">Cytochrome C oxidase subunit IV family protein</fullName>
    </submittedName>
</protein>
<dbReference type="EMBL" id="JAFNME010000007">
    <property type="protein sequence ID" value="MBO1249184.1"/>
    <property type="molecule type" value="Genomic_DNA"/>
</dbReference>
<dbReference type="Pfam" id="PF03626">
    <property type="entry name" value="COX4_pro"/>
    <property type="match status" value="1"/>
</dbReference>
<dbReference type="InterPro" id="IPR005171">
    <property type="entry name" value="Cyt_c_oxidase_su4_prok"/>
</dbReference>
<feature type="transmembrane region" description="Helical" evidence="6">
    <location>
        <begin position="30"/>
        <end position="52"/>
    </location>
</feature>
<evidence type="ECO:0000313" key="7">
    <source>
        <dbReference type="EMBL" id="MBO1249184.1"/>
    </source>
</evidence>
<sequence length="91" mass="10284">MTDLRLNIIWSILLSATALTWWLGEGQADGQSALVTAGIVLSLSVVKGWCIIQDFMELRHGPRLWRYLMLAWIIAMAVLLFAASFWYSVRG</sequence>
<evidence type="ECO:0000256" key="1">
    <source>
        <dbReference type="ARBA" id="ARBA00004651"/>
    </source>
</evidence>